<dbReference type="Pfam" id="PF15410">
    <property type="entry name" value="PH_9"/>
    <property type="match status" value="1"/>
</dbReference>
<dbReference type="EMBL" id="JADGJH010000326">
    <property type="protein sequence ID" value="KAJ3131022.1"/>
    <property type="molecule type" value="Genomic_DNA"/>
</dbReference>
<feature type="compositionally biased region" description="Polar residues" evidence="4">
    <location>
        <begin position="97"/>
        <end position="118"/>
    </location>
</feature>
<dbReference type="GO" id="GO:0005737">
    <property type="term" value="C:cytoplasm"/>
    <property type="evidence" value="ECO:0007669"/>
    <property type="project" value="TreeGrafter"/>
</dbReference>
<dbReference type="InterPro" id="IPR001452">
    <property type="entry name" value="SH3_domain"/>
</dbReference>
<evidence type="ECO:0000313" key="10">
    <source>
        <dbReference type="Proteomes" id="UP001211907"/>
    </source>
</evidence>
<feature type="region of interest" description="Disordered" evidence="4">
    <location>
        <begin position="1"/>
        <end position="28"/>
    </location>
</feature>
<dbReference type="CDD" id="cd00159">
    <property type="entry name" value="RhoGAP"/>
    <property type="match status" value="1"/>
</dbReference>
<dbReference type="Gene3D" id="2.30.29.30">
    <property type="entry name" value="Pleckstrin-homology domain (PH domain)/Phosphotyrosine-binding domain (PTB)"/>
    <property type="match status" value="1"/>
</dbReference>
<dbReference type="Pfam" id="PF00018">
    <property type="entry name" value="SH3_1"/>
    <property type="match status" value="1"/>
</dbReference>
<feature type="region of interest" description="Disordered" evidence="4">
    <location>
        <begin position="590"/>
        <end position="621"/>
    </location>
</feature>
<dbReference type="Pfam" id="PF00620">
    <property type="entry name" value="RhoGAP"/>
    <property type="match status" value="1"/>
</dbReference>
<dbReference type="SUPFAM" id="SSF48350">
    <property type="entry name" value="GTPase activation domain, GAP"/>
    <property type="match status" value="1"/>
</dbReference>
<dbReference type="SMART" id="SM00324">
    <property type="entry name" value="RhoGAP"/>
    <property type="match status" value="1"/>
</dbReference>
<dbReference type="GO" id="GO:0007165">
    <property type="term" value="P:signal transduction"/>
    <property type="evidence" value="ECO:0007669"/>
    <property type="project" value="InterPro"/>
</dbReference>
<dbReference type="InterPro" id="IPR036020">
    <property type="entry name" value="WW_dom_sf"/>
</dbReference>
<proteinExistence type="predicted"/>
<dbReference type="InterPro" id="IPR000198">
    <property type="entry name" value="RhoGAP_dom"/>
</dbReference>
<dbReference type="SMART" id="SM00233">
    <property type="entry name" value="PH"/>
    <property type="match status" value="1"/>
</dbReference>
<dbReference type="InterPro" id="IPR011993">
    <property type="entry name" value="PH-like_dom_sf"/>
</dbReference>
<dbReference type="SUPFAM" id="SSF51045">
    <property type="entry name" value="WW domain"/>
    <property type="match status" value="1"/>
</dbReference>
<dbReference type="PROSITE" id="PS50002">
    <property type="entry name" value="SH3"/>
    <property type="match status" value="1"/>
</dbReference>
<dbReference type="PROSITE" id="PS50003">
    <property type="entry name" value="PH_DOMAIN"/>
    <property type="match status" value="1"/>
</dbReference>
<comment type="caution">
    <text evidence="9">The sequence shown here is derived from an EMBL/GenBank/DDBJ whole genome shotgun (WGS) entry which is preliminary data.</text>
</comment>
<feature type="compositionally biased region" description="Low complexity" evidence="4">
    <location>
        <begin position="132"/>
        <end position="145"/>
    </location>
</feature>
<dbReference type="InterPro" id="IPR050729">
    <property type="entry name" value="Rho-GAP"/>
</dbReference>
<dbReference type="InterPro" id="IPR008936">
    <property type="entry name" value="Rho_GTPase_activation_prot"/>
</dbReference>
<evidence type="ECO:0000256" key="3">
    <source>
        <dbReference type="PROSITE-ProRule" id="PRU00192"/>
    </source>
</evidence>
<evidence type="ECO:0000256" key="4">
    <source>
        <dbReference type="SAM" id="MobiDB-lite"/>
    </source>
</evidence>
<feature type="region of interest" description="Disordered" evidence="4">
    <location>
        <begin position="198"/>
        <end position="228"/>
    </location>
</feature>
<evidence type="ECO:0000256" key="1">
    <source>
        <dbReference type="ARBA" id="ARBA00022443"/>
    </source>
</evidence>
<evidence type="ECO:0000259" key="6">
    <source>
        <dbReference type="PROSITE" id="PS50003"/>
    </source>
</evidence>
<dbReference type="Gene3D" id="2.30.30.40">
    <property type="entry name" value="SH3 Domains"/>
    <property type="match status" value="1"/>
</dbReference>
<evidence type="ECO:0000259" key="5">
    <source>
        <dbReference type="PROSITE" id="PS50002"/>
    </source>
</evidence>
<gene>
    <name evidence="9" type="primary">ARHGAP15</name>
    <name evidence="9" type="ORF">HK100_006968</name>
</gene>
<keyword evidence="10" id="KW-1185">Reference proteome</keyword>
<name>A0AAD5XFZ8_9FUNG</name>
<dbReference type="Proteomes" id="UP001211907">
    <property type="component" value="Unassembled WGS sequence"/>
</dbReference>
<feature type="compositionally biased region" description="Polar residues" evidence="4">
    <location>
        <begin position="200"/>
        <end position="215"/>
    </location>
</feature>
<dbReference type="CDD" id="cd00174">
    <property type="entry name" value="SH3"/>
    <property type="match status" value="1"/>
</dbReference>
<dbReference type="SMART" id="SM00326">
    <property type="entry name" value="SH3"/>
    <property type="match status" value="1"/>
</dbReference>
<dbReference type="Gene3D" id="1.10.555.10">
    <property type="entry name" value="Rho GTPase activation protein"/>
    <property type="match status" value="1"/>
</dbReference>
<feature type="non-terminal residue" evidence="9">
    <location>
        <position position="1"/>
    </location>
</feature>
<feature type="region of interest" description="Disordered" evidence="4">
    <location>
        <begin position="97"/>
        <end position="166"/>
    </location>
</feature>
<evidence type="ECO:0000259" key="7">
    <source>
        <dbReference type="PROSITE" id="PS50020"/>
    </source>
</evidence>
<dbReference type="InterPro" id="IPR001849">
    <property type="entry name" value="PH_domain"/>
</dbReference>
<dbReference type="AlphaFoldDB" id="A0AAD5XFZ8"/>
<dbReference type="Pfam" id="PF00397">
    <property type="entry name" value="WW"/>
    <property type="match status" value="1"/>
</dbReference>
<dbReference type="GO" id="GO:0005096">
    <property type="term" value="F:GTPase activator activity"/>
    <property type="evidence" value="ECO:0007669"/>
    <property type="project" value="UniProtKB-KW"/>
</dbReference>
<dbReference type="PRINTS" id="PR00452">
    <property type="entry name" value="SH3DOMAIN"/>
</dbReference>
<dbReference type="InterPro" id="IPR041681">
    <property type="entry name" value="PH_9"/>
</dbReference>
<feature type="domain" description="PH" evidence="6">
    <location>
        <begin position="439"/>
        <end position="555"/>
    </location>
</feature>
<feature type="domain" description="Rho-GAP" evidence="8">
    <location>
        <begin position="699"/>
        <end position="888"/>
    </location>
</feature>
<dbReference type="SUPFAM" id="SSF50044">
    <property type="entry name" value="SH3-domain"/>
    <property type="match status" value="1"/>
</dbReference>
<dbReference type="Gene3D" id="2.20.70.10">
    <property type="match status" value="1"/>
</dbReference>
<keyword evidence="2" id="KW-0343">GTPase activation</keyword>
<dbReference type="PANTHER" id="PTHR23176">
    <property type="entry name" value="RHO/RAC/CDC GTPASE-ACTIVATING PROTEIN"/>
    <property type="match status" value="1"/>
</dbReference>
<dbReference type="PROSITE" id="PS50020">
    <property type="entry name" value="WW_DOMAIN_2"/>
    <property type="match status" value="1"/>
</dbReference>
<feature type="region of interest" description="Disordered" evidence="4">
    <location>
        <begin position="648"/>
        <end position="673"/>
    </location>
</feature>
<dbReference type="SMART" id="SM00456">
    <property type="entry name" value="WW"/>
    <property type="match status" value="1"/>
</dbReference>
<feature type="domain" description="WW" evidence="7">
    <location>
        <begin position="292"/>
        <end position="319"/>
    </location>
</feature>
<evidence type="ECO:0000313" key="9">
    <source>
        <dbReference type="EMBL" id="KAJ3131022.1"/>
    </source>
</evidence>
<feature type="domain" description="SH3" evidence="5">
    <location>
        <begin position="31"/>
        <end position="93"/>
    </location>
</feature>
<evidence type="ECO:0000256" key="2">
    <source>
        <dbReference type="ARBA" id="ARBA00022468"/>
    </source>
</evidence>
<evidence type="ECO:0000259" key="8">
    <source>
        <dbReference type="PROSITE" id="PS50238"/>
    </source>
</evidence>
<reference evidence="9" key="1">
    <citation type="submission" date="2020-05" db="EMBL/GenBank/DDBJ databases">
        <title>Phylogenomic resolution of chytrid fungi.</title>
        <authorList>
            <person name="Stajich J.E."/>
            <person name="Amses K."/>
            <person name="Simmons R."/>
            <person name="Seto K."/>
            <person name="Myers J."/>
            <person name="Bonds A."/>
            <person name="Quandt C.A."/>
            <person name="Barry K."/>
            <person name="Liu P."/>
            <person name="Grigoriev I."/>
            <person name="Longcore J.E."/>
            <person name="James T.Y."/>
        </authorList>
    </citation>
    <scope>NUCLEOTIDE SEQUENCE</scope>
    <source>
        <strain evidence="9">JEL0513</strain>
    </source>
</reference>
<dbReference type="SUPFAM" id="SSF50729">
    <property type="entry name" value="PH domain-like"/>
    <property type="match status" value="1"/>
</dbReference>
<sequence>MSAPTETGTAPGTAPGTAAGSGAEAGTGTKAAGLTARALWDYEAMEDNELSFAAGDFITVLELCNDDWYEGATSKDATRIGFFPANRVVLFNQKSPATPTAASIPSNHQTTADSQVSTADLPPIRLRDPTTSQPSSTRASFASSATVNPSSTRRQAPLPPPSRKSKLAADLLASIQSPTSTGFDSFQSNQSEIEPAPVTAATSLPSPPSRTNSDPFNDEILDENNINDLPAPSPVLKFRFDNDDDDGGNEDQVDVAGHLNTHPIHLDSNLPVDLNYTSPILGSLSSIGGSEWKTMRDEHGDVYYWNKSTNQTSWDAPSFVAATTISSQLATSSRDNNNIQSTTNTFSNPAIAGIAATQSIGGTHHHLARSSTAPNFSTSDDEINDVPLSDAHSTAAIFPELQYHRDGTTASNAAVTGAAVVTVSLDLDLTRFDQIPADMVMKEGAIKIKVSTKGDGKHSMLSSSWKVCYGVLCVGVLFLFKDNSGGAISGRGKKSQAPFDAINLDNGLVEVAGKDYTSKKHAFIYTTSRGVQRIFMTDTDSASLSWMDSIKECSKERHTVAECEAVILRIFMKARPPLPSSITISDPIPLTISPPAVANNDKLRMDGMPKSTSSSGGNGGGGNLAAATAAATSVTVTATATSSTRRSINVFSGGAGSGGSKDRQSDGGSSGMKFSFFGKKTSAPAVKSDVLKPERPFGGVLDAQLEFENRKIPLVVEQCIGAVEARDGIDVQGIYRLSGNSATVTKLKNAFNNGEAVDLIAEIDINVVTGLLKSYFRELQNPLIPYEFYDQFIASSKVPDYNERLIELKTLIQSLPQNNYTVLSYLIQHLRKIAEKSDVNKMEESNLAIVFAPTLIRTAESVGGDAAVAAQQGYLSMANMPFHNKLIE</sequence>
<dbReference type="InterPro" id="IPR036028">
    <property type="entry name" value="SH3-like_dom_sf"/>
</dbReference>
<dbReference type="PANTHER" id="PTHR23176:SF129">
    <property type="entry name" value="RHO GTPASE ACTIVATING PROTEIN AT 16F, ISOFORM E-RELATED"/>
    <property type="match status" value="1"/>
</dbReference>
<dbReference type="InterPro" id="IPR001202">
    <property type="entry name" value="WW_dom"/>
</dbReference>
<dbReference type="PROSITE" id="PS50238">
    <property type="entry name" value="RHOGAP"/>
    <property type="match status" value="1"/>
</dbReference>
<dbReference type="CDD" id="cd00201">
    <property type="entry name" value="WW"/>
    <property type="match status" value="1"/>
</dbReference>
<keyword evidence="1 3" id="KW-0728">SH3 domain</keyword>
<protein>
    <submittedName>
        <fullName evidence="9">Rho GTPase-activating protein 15</fullName>
    </submittedName>
</protein>
<accession>A0AAD5XFZ8</accession>
<organism evidence="9 10">
    <name type="scientific">Physocladia obscura</name>
    <dbReference type="NCBI Taxonomy" id="109957"/>
    <lineage>
        <taxon>Eukaryota</taxon>
        <taxon>Fungi</taxon>
        <taxon>Fungi incertae sedis</taxon>
        <taxon>Chytridiomycota</taxon>
        <taxon>Chytridiomycota incertae sedis</taxon>
        <taxon>Chytridiomycetes</taxon>
        <taxon>Chytridiales</taxon>
        <taxon>Chytriomycetaceae</taxon>
        <taxon>Physocladia</taxon>
    </lineage>
</organism>